<organism evidence="2 3">
    <name type="scientific">[Emmonsia] crescens</name>
    <dbReference type="NCBI Taxonomy" id="73230"/>
    <lineage>
        <taxon>Eukaryota</taxon>
        <taxon>Fungi</taxon>
        <taxon>Dikarya</taxon>
        <taxon>Ascomycota</taxon>
        <taxon>Pezizomycotina</taxon>
        <taxon>Eurotiomycetes</taxon>
        <taxon>Eurotiomycetidae</taxon>
        <taxon>Onygenales</taxon>
        <taxon>Ajellomycetaceae</taxon>
        <taxon>Emergomyces</taxon>
    </lineage>
</organism>
<dbReference type="Proteomes" id="UP000034164">
    <property type="component" value="Unassembled WGS sequence"/>
</dbReference>
<protein>
    <submittedName>
        <fullName evidence="2">Uncharacterized protein</fullName>
    </submittedName>
</protein>
<feature type="region of interest" description="Disordered" evidence="1">
    <location>
        <begin position="1"/>
        <end position="31"/>
    </location>
</feature>
<dbReference type="GO" id="GO:0005975">
    <property type="term" value="P:carbohydrate metabolic process"/>
    <property type="evidence" value="ECO:0007669"/>
    <property type="project" value="InterPro"/>
</dbReference>
<sequence>MTLTELRDHPITGDRILGVSSPPGNELDPSSNEYYLHLSAKEQPGGVDGLRIDMVNFISKNPAFPVAPITDPPQPWQDDSMHYACGPKLHDYHELGCILKEYSTFSVGEIPLRLRPDRAFQSGRLRYGRFEHGLPFRKRLERPLPQKPQPTPKPFTPPPTNPNKTPLTDTHSNLASQMLTTISALQSGLPFIRQGQ</sequence>
<dbReference type="InterPro" id="IPR017853">
    <property type="entry name" value="GH"/>
</dbReference>
<dbReference type="VEuPathDB" id="FungiDB:EMCG_03525"/>
<feature type="region of interest" description="Disordered" evidence="1">
    <location>
        <begin position="136"/>
        <end position="171"/>
    </location>
</feature>
<dbReference type="OrthoDB" id="1740265at2759"/>
<evidence type="ECO:0000313" key="2">
    <source>
        <dbReference type="EMBL" id="KKZ61968.1"/>
    </source>
</evidence>
<dbReference type="EMBL" id="LCZI01001196">
    <property type="protein sequence ID" value="KKZ61968.1"/>
    <property type="molecule type" value="Genomic_DNA"/>
</dbReference>
<dbReference type="SUPFAM" id="SSF51445">
    <property type="entry name" value="(Trans)glycosidases"/>
    <property type="match status" value="1"/>
</dbReference>
<proteinExistence type="predicted"/>
<evidence type="ECO:0000313" key="3">
    <source>
        <dbReference type="Proteomes" id="UP000034164"/>
    </source>
</evidence>
<comment type="caution">
    <text evidence="2">The sequence shown here is derived from an EMBL/GenBank/DDBJ whole genome shotgun (WGS) entry which is preliminary data.</text>
</comment>
<gene>
    <name evidence="2" type="ORF">EMCG_03525</name>
</gene>
<dbReference type="Gene3D" id="3.20.20.80">
    <property type="entry name" value="Glycosidases"/>
    <property type="match status" value="1"/>
</dbReference>
<accession>A0A0G2HV88</accession>
<name>A0A0G2HV88_9EURO</name>
<evidence type="ECO:0000256" key="1">
    <source>
        <dbReference type="SAM" id="MobiDB-lite"/>
    </source>
</evidence>
<dbReference type="AlphaFoldDB" id="A0A0G2HV88"/>
<reference evidence="3" key="1">
    <citation type="journal article" date="2015" name="PLoS Genet.">
        <title>The dynamic genome and transcriptome of the human fungal pathogen Blastomyces and close relative Emmonsia.</title>
        <authorList>
            <person name="Munoz J.F."/>
            <person name="Gauthier G.M."/>
            <person name="Desjardins C.A."/>
            <person name="Gallo J.E."/>
            <person name="Holder J."/>
            <person name="Sullivan T.D."/>
            <person name="Marty A.J."/>
            <person name="Carmen J.C."/>
            <person name="Chen Z."/>
            <person name="Ding L."/>
            <person name="Gujja S."/>
            <person name="Magrini V."/>
            <person name="Misas E."/>
            <person name="Mitreva M."/>
            <person name="Priest M."/>
            <person name="Saif S."/>
            <person name="Whiston E.A."/>
            <person name="Young S."/>
            <person name="Zeng Q."/>
            <person name="Goldman W.E."/>
            <person name="Mardis E.R."/>
            <person name="Taylor J.W."/>
            <person name="McEwen J.G."/>
            <person name="Clay O.K."/>
            <person name="Klein B.S."/>
            <person name="Cuomo C.A."/>
        </authorList>
    </citation>
    <scope>NUCLEOTIDE SEQUENCE [LARGE SCALE GENOMIC DNA]</scope>
    <source>
        <strain evidence="3">UAMH 3008</strain>
    </source>
</reference>
<feature type="compositionally biased region" description="Pro residues" evidence="1">
    <location>
        <begin position="145"/>
        <end position="161"/>
    </location>
</feature>
<feature type="compositionally biased region" description="Basic and acidic residues" evidence="1">
    <location>
        <begin position="1"/>
        <end position="12"/>
    </location>
</feature>